<dbReference type="KEGG" id="blac:94347106"/>
<feature type="region of interest" description="Disordered" evidence="2">
    <location>
        <begin position="654"/>
        <end position="701"/>
    </location>
</feature>
<comment type="caution">
    <text evidence="3">The sequence shown here is derived from an EMBL/GenBank/DDBJ whole genome shotgun (WGS) entry which is preliminary data.</text>
</comment>
<dbReference type="OrthoDB" id="70656at2759"/>
<evidence type="ECO:0000256" key="2">
    <source>
        <dbReference type="SAM" id="MobiDB-lite"/>
    </source>
</evidence>
<feature type="region of interest" description="Disordered" evidence="2">
    <location>
        <begin position="435"/>
        <end position="535"/>
    </location>
</feature>
<sequence length="1369" mass="151283">MDADGDDAEYALLPSAPKQLENFTRQLQREILGEKDPLSVLQEQGPEQQEESSASTTLGHNLLSNANLTKATGLKLNHVDEIEVKDALQATGKKDMTSVLKRSSPAKIRETLLELQHQKQDREFDVAENSLDKENSPVTIETKSATKRPRSETKTTSREIVLEHGRKSTSLGNVRDSLTDSMFAPNLLEQDLARRGTLDPVEAALVVTKLQMVSLSQNSLIHHQVDKTNELQDFKAAIPTLTPSKQVKSADITTLARNSEPMASVVTEMVMTRSSTRLLEQPMNTITPSPTKATIHIQLESKSSPLLVNRLAESRSVLTRSKLSDTRPLPSPVKDSSSTESPSPAKRKTLAASNQRKQIPLSTKELRSKTRRKLTSLANETVDKKALSPIKSRKKRRTTVGPSDDLMTMNDKPQFEDHRRQTVDNGLIAMESGVDIMSTDSQAVTDKHEKKRPSRRVYESEAHGKSKKKRTRANSIQTSETLETTKADSLLNAKNSRPNKHKRIEVNDQKSPVERPPSRIPDSSLNSPPTEEHRISTPLKGILSARKDRRTSEGAIQTTPNKSVNFGPSQGAEFNHGSPSTSMTPMPANDASRLFPLERASEGELDDAETSLNSSILDEADSLDDEEPKKFSVPKMTHVKKPGFDLLESSRSSLLASKTRDKSKRRQSLRGFSPLDARAETRRRRRETINVTRQPSRHTTSALSKIIDNSFTSSQVSSAARNNSFVRAADLHKSNRMPYAGSSTSSDAGEDMEITGEYNVPFGEIVGKQSSSCSLPRDDDTAEFSLGHLLAESSVYEHTKLAVESDVCDLPESLGDLANEAANLPFTENNYAHKPVGLDPIEEVKEEVASAQDRSSMSMVYDESDEEYAASRASLQVNLTSQFDRVSEPSKSPSYPASPKSVSAQSISMEDLLSSVALNEEETLVKNSETFFGDDAESSGNQFLRDVKLACAYDKCSEVIERHAQDVSSWSSAVTEELSSLLQVKAPALFSSMNLDDTGREAIQKLYTTEALVARTGWCQLQAQMESEITSSLSLGGDALACDVSSLKDRIAADTSKRQSELAAIREMIDREEQMALLLDAVEEQQGAHDEYAKAVKDLEDECSTLLLEESMIQSRLKILEGRAAELEPVTSAATTVLSQEVLATEEMLAIQESMSVWKICEATASNLRLSARFEDVLFSVEICVDAMMGIPSMGGASTSIVANEVLKQREGYTYSPYEGDVVLVLQRLLLDPHYISRIADESELGNGNDGRICSKLQVLENFISRSFRLLKELRELSTHFAMRYDENGSTLWVDFFRFPSVAGAESAHLSVGFSLLPVFPYTDFQTAVRVSLGQISIDDVAKEIEQVSRREPKYFTRVCQRLYNIFAS</sequence>
<feature type="coiled-coil region" evidence="1">
    <location>
        <begin position="1082"/>
        <end position="1109"/>
    </location>
</feature>
<feature type="compositionally biased region" description="Polar residues" evidence="2">
    <location>
        <begin position="351"/>
        <end position="361"/>
    </location>
</feature>
<dbReference type="RefSeq" id="XP_067816306.1">
    <property type="nucleotide sequence ID" value="XM_067961435.1"/>
</dbReference>
<proteinExistence type="predicted"/>
<keyword evidence="4" id="KW-1185">Reference proteome</keyword>
<reference evidence="3 4" key="1">
    <citation type="journal article" date="2021" name="Genome Biol.">
        <title>AFLAP: assembly-free linkage analysis pipeline using k-mers from genome sequencing data.</title>
        <authorList>
            <person name="Fletcher K."/>
            <person name="Zhang L."/>
            <person name="Gil J."/>
            <person name="Han R."/>
            <person name="Cavanaugh K."/>
            <person name="Michelmore R."/>
        </authorList>
    </citation>
    <scope>NUCLEOTIDE SEQUENCE [LARGE SCALE GENOMIC DNA]</scope>
    <source>
        <strain evidence="3 4">SF5</strain>
    </source>
</reference>
<feature type="region of interest" description="Disordered" evidence="2">
    <location>
        <begin position="549"/>
        <end position="589"/>
    </location>
</feature>
<feature type="compositionally biased region" description="Polar residues" evidence="2">
    <location>
        <begin position="473"/>
        <end position="484"/>
    </location>
</feature>
<protein>
    <submittedName>
        <fullName evidence="3">Uncharacterized protein</fullName>
    </submittedName>
</protein>
<gene>
    <name evidence="3" type="ORF">CCR75_003338</name>
</gene>
<feature type="region of interest" description="Disordered" evidence="2">
    <location>
        <begin position="34"/>
        <end position="56"/>
    </location>
</feature>
<evidence type="ECO:0000313" key="3">
    <source>
        <dbReference type="EMBL" id="TDH66807.1"/>
    </source>
</evidence>
<dbReference type="GeneID" id="94347106"/>
<keyword evidence="1" id="KW-0175">Coiled coil</keyword>
<dbReference type="EMBL" id="SHOA02000014">
    <property type="protein sequence ID" value="TDH66807.1"/>
    <property type="molecule type" value="Genomic_DNA"/>
</dbReference>
<evidence type="ECO:0000313" key="4">
    <source>
        <dbReference type="Proteomes" id="UP000294530"/>
    </source>
</evidence>
<name>A0A976FH95_BRELC</name>
<feature type="region of interest" description="Disordered" evidence="2">
    <location>
        <begin position="132"/>
        <end position="157"/>
    </location>
</feature>
<feature type="region of interest" description="Disordered" evidence="2">
    <location>
        <begin position="319"/>
        <end position="418"/>
    </location>
</feature>
<feature type="compositionally biased region" description="Polar residues" evidence="2">
    <location>
        <begin position="689"/>
        <end position="701"/>
    </location>
</feature>
<organism evidence="3 4">
    <name type="scientific">Bremia lactucae</name>
    <name type="common">Lettuce downy mildew</name>
    <dbReference type="NCBI Taxonomy" id="4779"/>
    <lineage>
        <taxon>Eukaryota</taxon>
        <taxon>Sar</taxon>
        <taxon>Stramenopiles</taxon>
        <taxon>Oomycota</taxon>
        <taxon>Peronosporomycetes</taxon>
        <taxon>Peronosporales</taxon>
        <taxon>Peronosporaceae</taxon>
        <taxon>Bremia</taxon>
    </lineage>
</organism>
<evidence type="ECO:0000256" key="1">
    <source>
        <dbReference type="SAM" id="Coils"/>
    </source>
</evidence>
<accession>A0A976FH95</accession>
<feature type="compositionally biased region" description="Basic and acidic residues" evidence="2">
    <location>
        <begin position="504"/>
        <end position="517"/>
    </location>
</feature>
<feature type="compositionally biased region" description="Polar residues" evidence="2">
    <location>
        <begin position="554"/>
        <end position="568"/>
    </location>
</feature>
<dbReference type="Proteomes" id="UP000294530">
    <property type="component" value="Unassembled WGS sequence"/>
</dbReference>